<evidence type="ECO:0000313" key="3">
    <source>
        <dbReference type="Proteomes" id="UP000044602"/>
    </source>
</evidence>
<dbReference type="Proteomes" id="UP000044602">
    <property type="component" value="Unassembled WGS sequence"/>
</dbReference>
<feature type="compositionally biased region" description="Basic and acidic residues" evidence="1">
    <location>
        <begin position="10"/>
        <end position="27"/>
    </location>
</feature>
<feature type="non-terminal residue" evidence="2">
    <location>
        <position position="95"/>
    </location>
</feature>
<gene>
    <name evidence="2" type="ORF">BN1708_020333</name>
</gene>
<dbReference type="AlphaFoldDB" id="A0A0G4MUI7"/>
<sequence length="95" mass="11970">PPRHPRAQRLRLDNPRRRRRAGQDPGRRPQRPPRGLPVQPRGRHRRPHPRRPRHHRRHRHQPRRLHPHERRHPRRPARRRHSLCRDAHLQRPRPR</sequence>
<evidence type="ECO:0000256" key="1">
    <source>
        <dbReference type="SAM" id="MobiDB-lite"/>
    </source>
</evidence>
<accession>A0A0G4MUI7</accession>
<feature type="region of interest" description="Disordered" evidence="1">
    <location>
        <begin position="1"/>
        <end position="95"/>
    </location>
</feature>
<proteinExistence type="predicted"/>
<reference evidence="2 3" key="1">
    <citation type="submission" date="2015-05" db="EMBL/GenBank/DDBJ databases">
        <authorList>
            <person name="Wang D.B."/>
            <person name="Wang M."/>
        </authorList>
    </citation>
    <scope>NUCLEOTIDE SEQUENCE [LARGE SCALE GENOMIC DNA]</scope>
    <source>
        <strain evidence="2">VL1</strain>
    </source>
</reference>
<organism evidence="2 3">
    <name type="scientific">Verticillium longisporum</name>
    <name type="common">Verticillium dahliae var. longisporum</name>
    <dbReference type="NCBI Taxonomy" id="100787"/>
    <lineage>
        <taxon>Eukaryota</taxon>
        <taxon>Fungi</taxon>
        <taxon>Dikarya</taxon>
        <taxon>Ascomycota</taxon>
        <taxon>Pezizomycotina</taxon>
        <taxon>Sordariomycetes</taxon>
        <taxon>Hypocreomycetidae</taxon>
        <taxon>Glomerellales</taxon>
        <taxon>Plectosphaerellaceae</taxon>
        <taxon>Verticillium</taxon>
    </lineage>
</organism>
<feature type="compositionally biased region" description="Basic residues" evidence="1">
    <location>
        <begin position="41"/>
        <end position="82"/>
    </location>
</feature>
<evidence type="ECO:0000313" key="2">
    <source>
        <dbReference type="EMBL" id="CRK37700.1"/>
    </source>
</evidence>
<dbReference type="EMBL" id="CVQH01024891">
    <property type="protein sequence ID" value="CRK37700.1"/>
    <property type="molecule type" value="Genomic_DNA"/>
</dbReference>
<feature type="non-terminal residue" evidence="2">
    <location>
        <position position="1"/>
    </location>
</feature>
<name>A0A0G4MUI7_VERLO</name>
<protein>
    <submittedName>
        <fullName evidence="2">Uncharacterized protein</fullName>
    </submittedName>
</protein>
<keyword evidence="3" id="KW-1185">Reference proteome</keyword>